<reference evidence="2 3" key="1">
    <citation type="submission" date="2019-02" db="EMBL/GenBank/DDBJ databases">
        <title>Flavobacterium sp. RD-2-33 isolated from forest soil.</title>
        <authorList>
            <person name="Chaudhary D.K."/>
        </authorList>
    </citation>
    <scope>NUCLEOTIDE SEQUENCE [LARGE SCALE GENOMIC DNA]</scope>
    <source>
        <strain evidence="2 3">RD-2-33</strain>
    </source>
</reference>
<comment type="caution">
    <text evidence="2">The sequence shown here is derived from an EMBL/GenBank/DDBJ whole genome shotgun (WGS) entry which is preliminary data.</text>
</comment>
<name>A0A4Q9YZQ3_9FLAO</name>
<protein>
    <submittedName>
        <fullName evidence="2">Uncharacterized protein</fullName>
    </submittedName>
</protein>
<evidence type="ECO:0000313" key="2">
    <source>
        <dbReference type="EMBL" id="TBX67637.1"/>
    </source>
</evidence>
<sequence length="298" mass="31749">MKKIKLILVSLFLVMFVASCEKDGGDSVISTTNGATPDIRKIATTDAFINLVAVNDNEPINLGFTVDIGFGDVASANIMLFYFKGDNVYKATFATSVTSFPATFNLSQNDLFNAFTELNGPEDLAVGDVLKVTAELTLKNGTVIKILNDDGSANYGADISNSNLFKVLQAYNVSCPSDLAGTYTVLTSGFSTDSGPTPDENPITDFPYTVTITANGGGNYTVSDAFGGVYMLWYDIYGLDFEVEGTFNDVCGVISGVFPEPFGTDVTYSGTVNPDGTLSIHWVNGYGDEGDSVYTKAD</sequence>
<keyword evidence="3" id="KW-1185">Reference proteome</keyword>
<dbReference type="PROSITE" id="PS51257">
    <property type="entry name" value="PROKAR_LIPOPROTEIN"/>
    <property type="match status" value="1"/>
</dbReference>
<organism evidence="2 3">
    <name type="scientific">Flavobacterium silvisoli</name>
    <dbReference type="NCBI Taxonomy" id="2529433"/>
    <lineage>
        <taxon>Bacteria</taxon>
        <taxon>Pseudomonadati</taxon>
        <taxon>Bacteroidota</taxon>
        <taxon>Flavobacteriia</taxon>
        <taxon>Flavobacteriales</taxon>
        <taxon>Flavobacteriaceae</taxon>
        <taxon>Flavobacterium</taxon>
    </lineage>
</organism>
<feature type="chain" id="PRO_5020791666" evidence="1">
    <location>
        <begin position="22"/>
        <end position="298"/>
    </location>
</feature>
<feature type="signal peptide" evidence="1">
    <location>
        <begin position="1"/>
        <end position="21"/>
    </location>
</feature>
<gene>
    <name evidence="2" type="ORF">EZL74_09135</name>
</gene>
<proteinExistence type="predicted"/>
<dbReference type="OrthoDB" id="1327228at2"/>
<keyword evidence="1" id="KW-0732">Signal</keyword>
<accession>A0A4Q9YZQ3</accession>
<dbReference type="EMBL" id="SJPE01000010">
    <property type="protein sequence ID" value="TBX67637.1"/>
    <property type="molecule type" value="Genomic_DNA"/>
</dbReference>
<dbReference type="RefSeq" id="WP_131476304.1">
    <property type="nucleotide sequence ID" value="NZ_SJPE01000010.1"/>
</dbReference>
<evidence type="ECO:0000256" key="1">
    <source>
        <dbReference type="SAM" id="SignalP"/>
    </source>
</evidence>
<dbReference type="AlphaFoldDB" id="A0A4Q9YZQ3"/>
<dbReference type="Proteomes" id="UP000293300">
    <property type="component" value="Unassembled WGS sequence"/>
</dbReference>
<evidence type="ECO:0000313" key="3">
    <source>
        <dbReference type="Proteomes" id="UP000293300"/>
    </source>
</evidence>